<gene>
    <name evidence="12" type="ORF">EB796_003769</name>
</gene>
<feature type="transmembrane region" description="Helical" evidence="9">
    <location>
        <begin position="72"/>
        <end position="94"/>
    </location>
</feature>
<dbReference type="GO" id="GO:0004222">
    <property type="term" value="F:metalloendopeptidase activity"/>
    <property type="evidence" value="ECO:0007669"/>
    <property type="project" value="InterPro"/>
</dbReference>
<organism evidence="12 13">
    <name type="scientific">Bugula neritina</name>
    <name type="common">Brown bryozoan</name>
    <name type="synonym">Sertularia neritina</name>
    <dbReference type="NCBI Taxonomy" id="10212"/>
    <lineage>
        <taxon>Eukaryota</taxon>
        <taxon>Metazoa</taxon>
        <taxon>Spiralia</taxon>
        <taxon>Lophotrochozoa</taxon>
        <taxon>Bryozoa</taxon>
        <taxon>Gymnolaemata</taxon>
        <taxon>Cheilostomatida</taxon>
        <taxon>Flustrina</taxon>
        <taxon>Buguloidea</taxon>
        <taxon>Bugulidae</taxon>
        <taxon>Bugula</taxon>
    </lineage>
</organism>
<dbReference type="InterPro" id="IPR018497">
    <property type="entry name" value="Peptidase_M13_C"/>
</dbReference>
<dbReference type="PANTHER" id="PTHR11733">
    <property type="entry name" value="ZINC METALLOPROTEASE FAMILY M13 NEPRILYSIN-RELATED"/>
    <property type="match status" value="1"/>
</dbReference>
<proteinExistence type="inferred from homology"/>
<dbReference type="PANTHER" id="PTHR11733:SF167">
    <property type="entry name" value="FI17812P1-RELATED"/>
    <property type="match status" value="1"/>
</dbReference>
<evidence type="ECO:0000256" key="6">
    <source>
        <dbReference type="ARBA" id="ARBA00022833"/>
    </source>
</evidence>
<dbReference type="PROSITE" id="PS51885">
    <property type="entry name" value="NEPRILYSIN"/>
    <property type="match status" value="1"/>
</dbReference>
<evidence type="ECO:0000256" key="2">
    <source>
        <dbReference type="ARBA" id="ARBA00007357"/>
    </source>
</evidence>
<evidence type="ECO:0000313" key="13">
    <source>
        <dbReference type="Proteomes" id="UP000593567"/>
    </source>
</evidence>
<dbReference type="GO" id="GO:0016485">
    <property type="term" value="P:protein processing"/>
    <property type="evidence" value="ECO:0007669"/>
    <property type="project" value="TreeGrafter"/>
</dbReference>
<reference evidence="12" key="1">
    <citation type="submission" date="2020-06" db="EMBL/GenBank/DDBJ databases">
        <title>Draft genome of Bugula neritina, a colonial animal packing powerful symbionts and potential medicines.</title>
        <authorList>
            <person name="Rayko M."/>
        </authorList>
    </citation>
    <scope>NUCLEOTIDE SEQUENCE [LARGE SCALE GENOMIC DNA]</scope>
    <source>
        <strain evidence="12">Kwan_BN1</strain>
    </source>
</reference>
<accession>A0A7J7KGW6</accession>
<dbReference type="Gene3D" id="1.10.1380.10">
    <property type="entry name" value="Neutral endopeptidase , domain2"/>
    <property type="match status" value="1"/>
</dbReference>
<dbReference type="PRINTS" id="PR00786">
    <property type="entry name" value="NEPRILYSIN"/>
</dbReference>
<evidence type="ECO:0000313" key="12">
    <source>
        <dbReference type="EMBL" id="KAF6037920.1"/>
    </source>
</evidence>
<dbReference type="Proteomes" id="UP000593567">
    <property type="component" value="Unassembled WGS sequence"/>
</dbReference>
<dbReference type="SUPFAM" id="SSF55486">
    <property type="entry name" value="Metalloproteases ('zincins'), catalytic domain"/>
    <property type="match status" value="1"/>
</dbReference>
<dbReference type="EMBL" id="VXIV02000495">
    <property type="protein sequence ID" value="KAF6037920.1"/>
    <property type="molecule type" value="Genomic_DNA"/>
</dbReference>
<dbReference type="InterPro" id="IPR008753">
    <property type="entry name" value="Peptidase_M13_N"/>
</dbReference>
<keyword evidence="5" id="KW-0378">Hydrolase</keyword>
<dbReference type="InterPro" id="IPR024079">
    <property type="entry name" value="MetalloPept_cat_dom_sf"/>
</dbReference>
<evidence type="ECO:0000259" key="11">
    <source>
        <dbReference type="Pfam" id="PF05649"/>
    </source>
</evidence>
<dbReference type="InterPro" id="IPR042089">
    <property type="entry name" value="Peptidase_M13_dom_2"/>
</dbReference>
<feature type="domain" description="Peptidase M13 C-terminal" evidence="10">
    <location>
        <begin position="598"/>
        <end position="808"/>
    </location>
</feature>
<evidence type="ECO:0000256" key="8">
    <source>
        <dbReference type="SAM" id="MobiDB-lite"/>
    </source>
</evidence>
<sequence length="809" mass="93541">MTSLILSYAICCDLKEYSQQTVSDSKSGVKVETDTWVEFRAETMSQKYNFTVSPEVKEPSKDRGWCSTKNKLAATCLFSLALLCAVIVLAILLVNKQQDYKTIEEKYDSQARQQPKQTDKDSSSKTDVCLTPTCIQTANRMNQNMDTSAAPCDNFYQYACGGWEQLNRLPYYATASWSVVDDISGDVLDFFREKLEMPITSSSFEPEVKARTLYYTCMQAEDVDNTGLFEVRQLIDGLGGLSFNVSEPYPDFDLTERLIQLMKYKVFPLFQYKIDFHHYQSRTLVLQITSPEEPLLFARNSSQALWRRMGDELLSIWNNLYVNDSPPDIDVFLDMFLLLSDVKDILDISESYSPAWNDTLMTIDELQALSPSIDWHRVIEAVLNGKETPEAITVNNKAYILALETILPTWNNRSLDNFLKFAMVLQNLQYFPYKYRSFLDNLLNRLVLQRTTWQPMPRWQFCVEQLKQQVSYVLSKWFIEDYVQDEDAIVSDIEKMIEKIRATYITVLEETDLLDKETSQFAVEKIKAMETQVVYPDYIKNPEFLENITNPVVANESLSFFMNIIEGRKGNPFGDVFIGPQTAETWDDLWLDYSYVINGYYSSNMNRFTILAGILQKAFYTLNNPAFINFASMGFTIGHEFTHGFDDTGRHFGINGLLNSWWTNKSNENYSKAKQCYQNQYSNIEIFPYDTNDTFYSDGNQTLDENIADNGAEKVVYQAYKTWLKDNKEEMILPLPYLDSWEKQYYVAQAQIWCGKYTKAGLDITLSSLSHSQKEARVNGMLQNSLYFPEIFQCPSGSYMNPVKKCKLW</sequence>
<feature type="region of interest" description="Disordered" evidence="8">
    <location>
        <begin position="106"/>
        <end position="127"/>
    </location>
</feature>
<dbReference type="InterPro" id="IPR000718">
    <property type="entry name" value="Peptidase_M13"/>
</dbReference>
<dbReference type="GO" id="GO:0005886">
    <property type="term" value="C:plasma membrane"/>
    <property type="evidence" value="ECO:0007669"/>
    <property type="project" value="TreeGrafter"/>
</dbReference>
<comment type="similarity">
    <text evidence="2">Belongs to the peptidase M13 family.</text>
</comment>
<comment type="cofactor">
    <cofactor evidence="1">
        <name>Zn(2+)</name>
        <dbReference type="ChEBI" id="CHEBI:29105"/>
    </cofactor>
</comment>
<keyword evidence="4" id="KW-0479">Metal-binding</keyword>
<protein>
    <submittedName>
        <fullName evidence="12">ECE2</fullName>
    </submittedName>
</protein>
<evidence type="ECO:0000256" key="3">
    <source>
        <dbReference type="ARBA" id="ARBA00022670"/>
    </source>
</evidence>
<keyword evidence="7" id="KW-0482">Metalloprotease</keyword>
<comment type="caution">
    <text evidence="12">The sequence shown here is derived from an EMBL/GenBank/DDBJ whole genome shotgun (WGS) entry which is preliminary data.</text>
</comment>
<evidence type="ECO:0000256" key="9">
    <source>
        <dbReference type="SAM" id="Phobius"/>
    </source>
</evidence>
<keyword evidence="6" id="KW-0862">Zinc</keyword>
<evidence type="ECO:0000256" key="5">
    <source>
        <dbReference type="ARBA" id="ARBA00022801"/>
    </source>
</evidence>
<dbReference type="AlphaFoldDB" id="A0A7J7KGW6"/>
<dbReference type="Pfam" id="PF05649">
    <property type="entry name" value="Peptidase_M13_N"/>
    <property type="match status" value="1"/>
</dbReference>
<evidence type="ECO:0000256" key="7">
    <source>
        <dbReference type="ARBA" id="ARBA00023049"/>
    </source>
</evidence>
<feature type="domain" description="Peptidase M13 N-terminal" evidence="11">
    <location>
        <begin position="151"/>
        <end position="536"/>
    </location>
</feature>
<keyword evidence="9" id="KW-1133">Transmembrane helix</keyword>
<dbReference type="GO" id="GO:0046872">
    <property type="term" value="F:metal ion binding"/>
    <property type="evidence" value="ECO:0007669"/>
    <property type="project" value="UniProtKB-KW"/>
</dbReference>
<name>A0A7J7KGW6_BUGNE</name>
<evidence type="ECO:0000259" key="10">
    <source>
        <dbReference type="Pfam" id="PF01431"/>
    </source>
</evidence>
<keyword evidence="13" id="KW-1185">Reference proteome</keyword>
<evidence type="ECO:0000256" key="1">
    <source>
        <dbReference type="ARBA" id="ARBA00001947"/>
    </source>
</evidence>
<keyword evidence="9" id="KW-0812">Transmembrane</keyword>
<dbReference type="OrthoDB" id="6475849at2759"/>
<keyword evidence="3" id="KW-0645">Protease</keyword>
<dbReference type="Pfam" id="PF01431">
    <property type="entry name" value="Peptidase_M13"/>
    <property type="match status" value="1"/>
</dbReference>
<dbReference type="Gene3D" id="3.40.390.10">
    <property type="entry name" value="Collagenase (Catalytic Domain)"/>
    <property type="match status" value="1"/>
</dbReference>
<keyword evidence="9" id="KW-0472">Membrane</keyword>
<dbReference type="CDD" id="cd08662">
    <property type="entry name" value="M13"/>
    <property type="match status" value="1"/>
</dbReference>
<evidence type="ECO:0000256" key="4">
    <source>
        <dbReference type="ARBA" id="ARBA00022723"/>
    </source>
</evidence>